<keyword evidence="3" id="KW-1185">Reference proteome</keyword>
<evidence type="ECO:0000313" key="3">
    <source>
        <dbReference type="Proteomes" id="UP000325440"/>
    </source>
</evidence>
<proteinExistence type="predicted"/>
<evidence type="ECO:0000313" key="2">
    <source>
        <dbReference type="EMBL" id="VVC30728.1"/>
    </source>
</evidence>
<organism evidence="2 3">
    <name type="scientific">Cinara cedri</name>
    <dbReference type="NCBI Taxonomy" id="506608"/>
    <lineage>
        <taxon>Eukaryota</taxon>
        <taxon>Metazoa</taxon>
        <taxon>Ecdysozoa</taxon>
        <taxon>Arthropoda</taxon>
        <taxon>Hexapoda</taxon>
        <taxon>Insecta</taxon>
        <taxon>Pterygota</taxon>
        <taxon>Neoptera</taxon>
        <taxon>Paraneoptera</taxon>
        <taxon>Hemiptera</taxon>
        <taxon>Sternorrhyncha</taxon>
        <taxon>Aphidomorpha</taxon>
        <taxon>Aphidoidea</taxon>
        <taxon>Aphididae</taxon>
        <taxon>Lachninae</taxon>
        <taxon>Cinara</taxon>
    </lineage>
</organism>
<reference evidence="2 3" key="1">
    <citation type="submission" date="2019-08" db="EMBL/GenBank/DDBJ databases">
        <authorList>
            <person name="Alioto T."/>
            <person name="Alioto T."/>
            <person name="Gomez Garrido J."/>
        </authorList>
    </citation>
    <scope>NUCLEOTIDE SEQUENCE [LARGE SCALE GENOMIC DNA]</scope>
</reference>
<name>A0A5E4MF12_9HEMI</name>
<accession>A0A5E4MF12</accession>
<protein>
    <submittedName>
        <fullName evidence="2">Uncharacterized protein</fullName>
    </submittedName>
</protein>
<dbReference type="EMBL" id="CABPRJ010000535">
    <property type="protein sequence ID" value="VVC30728.1"/>
    <property type="molecule type" value="Genomic_DNA"/>
</dbReference>
<feature type="compositionally biased region" description="Polar residues" evidence="1">
    <location>
        <begin position="7"/>
        <end position="21"/>
    </location>
</feature>
<gene>
    <name evidence="2" type="ORF">CINCED_3A017265</name>
</gene>
<dbReference type="Proteomes" id="UP000325440">
    <property type="component" value="Unassembled WGS sequence"/>
</dbReference>
<feature type="compositionally biased region" description="Low complexity" evidence="1">
    <location>
        <begin position="22"/>
        <end position="49"/>
    </location>
</feature>
<feature type="region of interest" description="Disordered" evidence="1">
    <location>
        <begin position="1"/>
        <end position="49"/>
    </location>
</feature>
<sequence>MDDLSIMSGSDSNILYNDKTGSSSSQSLQLLEDQSQTISQEQQSSKSIKMASNATILDGTFLN</sequence>
<dbReference type="AlphaFoldDB" id="A0A5E4MF12"/>
<evidence type="ECO:0000256" key="1">
    <source>
        <dbReference type="SAM" id="MobiDB-lite"/>
    </source>
</evidence>